<reference evidence="9 10" key="1">
    <citation type="journal article" date="2021" name="Hortic Res">
        <title>The domestication of Cucurbita argyrosperma as revealed by the genome of its wild relative.</title>
        <authorList>
            <person name="Barrera-Redondo J."/>
            <person name="Sanchez-de la Vega G."/>
            <person name="Aguirre-Liguori J.A."/>
            <person name="Castellanos-Morales G."/>
            <person name="Gutierrez-Guerrero Y.T."/>
            <person name="Aguirre-Dugua X."/>
            <person name="Aguirre-Planter E."/>
            <person name="Tenaillon M.I."/>
            <person name="Lira-Saade R."/>
            <person name="Eguiarte L.E."/>
        </authorList>
    </citation>
    <scope>NUCLEOTIDE SEQUENCE [LARGE SCALE GENOMIC DNA]</scope>
    <source>
        <strain evidence="9">JBR-2021</strain>
    </source>
</reference>
<feature type="region of interest" description="Disordered" evidence="7">
    <location>
        <begin position="35"/>
        <end position="89"/>
    </location>
</feature>
<dbReference type="EMBL" id="JAGKQH010000015">
    <property type="protein sequence ID" value="KAG6579462.1"/>
    <property type="molecule type" value="Genomic_DNA"/>
</dbReference>
<organism evidence="9 10">
    <name type="scientific">Cucurbita argyrosperma subsp. sororia</name>
    <dbReference type="NCBI Taxonomy" id="37648"/>
    <lineage>
        <taxon>Eukaryota</taxon>
        <taxon>Viridiplantae</taxon>
        <taxon>Streptophyta</taxon>
        <taxon>Embryophyta</taxon>
        <taxon>Tracheophyta</taxon>
        <taxon>Spermatophyta</taxon>
        <taxon>Magnoliopsida</taxon>
        <taxon>eudicotyledons</taxon>
        <taxon>Gunneridae</taxon>
        <taxon>Pentapetalae</taxon>
        <taxon>rosids</taxon>
        <taxon>fabids</taxon>
        <taxon>Cucurbitales</taxon>
        <taxon>Cucurbitaceae</taxon>
        <taxon>Cucurbiteae</taxon>
        <taxon>Cucurbita</taxon>
    </lineage>
</organism>
<evidence type="ECO:0000256" key="4">
    <source>
        <dbReference type="ARBA" id="ARBA00023125"/>
    </source>
</evidence>
<dbReference type="PANTHER" id="PTHR13935">
    <property type="entry name" value="ACHAETE-SCUTE TRANSCRIPTION FACTOR-RELATED"/>
    <property type="match status" value="1"/>
</dbReference>
<evidence type="ECO:0000313" key="9">
    <source>
        <dbReference type="EMBL" id="KAG6579462.1"/>
    </source>
</evidence>
<dbReference type="FunFam" id="4.10.280.10:FF:000085">
    <property type="entry name" value="Transcription factor bHLH126"/>
    <property type="match status" value="1"/>
</dbReference>
<evidence type="ECO:0000259" key="8">
    <source>
        <dbReference type="PROSITE" id="PS50888"/>
    </source>
</evidence>
<evidence type="ECO:0000256" key="5">
    <source>
        <dbReference type="ARBA" id="ARBA00023163"/>
    </source>
</evidence>
<evidence type="ECO:0000256" key="1">
    <source>
        <dbReference type="ARBA" id="ARBA00004123"/>
    </source>
</evidence>
<dbReference type="GO" id="GO:0000981">
    <property type="term" value="F:DNA-binding transcription factor activity, RNA polymerase II-specific"/>
    <property type="evidence" value="ECO:0007669"/>
    <property type="project" value="TreeGrafter"/>
</dbReference>
<evidence type="ECO:0000256" key="7">
    <source>
        <dbReference type="SAM" id="MobiDB-lite"/>
    </source>
</evidence>
<keyword evidence="5" id="KW-0804">Transcription</keyword>
<protein>
    <submittedName>
        <fullName evidence="9">Transcription factor basic helix-loop-helix 120</fullName>
    </submittedName>
</protein>
<keyword evidence="6" id="KW-0539">Nucleus</keyword>
<evidence type="ECO:0000256" key="6">
    <source>
        <dbReference type="ARBA" id="ARBA00023242"/>
    </source>
</evidence>
<evidence type="ECO:0000256" key="2">
    <source>
        <dbReference type="ARBA" id="ARBA00011738"/>
    </source>
</evidence>
<accession>A0AAV6MEB5</accession>
<dbReference type="AlphaFoldDB" id="A0AAV6MEB5"/>
<keyword evidence="3" id="KW-0805">Transcription regulation</keyword>
<dbReference type="InterPro" id="IPR015660">
    <property type="entry name" value="MASH1/Ascl1a-like"/>
</dbReference>
<dbReference type="GO" id="GO:0000977">
    <property type="term" value="F:RNA polymerase II transcription regulatory region sequence-specific DNA binding"/>
    <property type="evidence" value="ECO:0007669"/>
    <property type="project" value="TreeGrafter"/>
</dbReference>
<feature type="domain" description="BHLH" evidence="8">
    <location>
        <begin position="74"/>
        <end position="126"/>
    </location>
</feature>
<keyword evidence="4" id="KW-0238">DNA-binding</keyword>
<dbReference type="GO" id="GO:0046983">
    <property type="term" value="F:protein dimerization activity"/>
    <property type="evidence" value="ECO:0007669"/>
    <property type="project" value="InterPro"/>
</dbReference>
<feature type="compositionally biased region" description="Basic residues" evidence="7">
    <location>
        <begin position="47"/>
        <end position="56"/>
    </location>
</feature>
<comment type="caution">
    <text evidence="9">The sequence shown here is derived from an EMBL/GenBank/DDBJ whole genome shotgun (WGS) entry which is preliminary data.</text>
</comment>
<sequence length="250" mass="28744">MEFNIESPFSFDMGDELFPLPSISSCIHNISVPQFPSIPPLDNGKSASKRPKRSSRRNPPPNASNDENPNDQKRKKILHRDVERQRRQEMSSLYSSLRSLLPLEYLKGKRSISDHMHETVKYIQYMQRRIRQLSDKRDELKNLSGENMAVGMVETLNSSRRDSVVVRSKNGLGIQVVLDTTSQHRLPVSNILRVLAVEGLEILSCITTKVNERYLHKIECQVENDGFYPSIDVCELQHKLTNLLEYLPLD</sequence>
<dbReference type="PROSITE" id="PS50888">
    <property type="entry name" value="BHLH"/>
    <property type="match status" value="1"/>
</dbReference>
<keyword evidence="10" id="KW-1185">Reference proteome</keyword>
<dbReference type="InterPro" id="IPR011598">
    <property type="entry name" value="bHLH_dom"/>
</dbReference>
<evidence type="ECO:0000256" key="3">
    <source>
        <dbReference type="ARBA" id="ARBA00023015"/>
    </source>
</evidence>
<feature type="compositionally biased region" description="Basic and acidic residues" evidence="7">
    <location>
        <begin position="79"/>
        <end position="89"/>
    </location>
</feature>
<gene>
    <name evidence="9" type="primary">BHLH120</name>
    <name evidence="9" type="ORF">SDJN03_23910</name>
</gene>
<proteinExistence type="predicted"/>
<comment type="subcellular location">
    <subcellularLocation>
        <location evidence="1">Nucleus</location>
    </subcellularLocation>
</comment>
<name>A0AAV6MEB5_9ROSI</name>
<dbReference type="Proteomes" id="UP000685013">
    <property type="component" value="Chromosome 15"/>
</dbReference>
<evidence type="ECO:0000313" key="10">
    <source>
        <dbReference type="Proteomes" id="UP000685013"/>
    </source>
</evidence>
<dbReference type="SMART" id="SM00353">
    <property type="entry name" value="HLH"/>
    <property type="match status" value="1"/>
</dbReference>
<dbReference type="Pfam" id="PF00010">
    <property type="entry name" value="HLH"/>
    <property type="match status" value="1"/>
</dbReference>
<feature type="non-terminal residue" evidence="9">
    <location>
        <position position="1"/>
    </location>
</feature>
<dbReference type="GO" id="GO:0090575">
    <property type="term" value="C:RNA polymerase II transcription regulator complex"/>
    <property type="evidence" value="ECO:0007669"/>
    <property type="project" value="TreeGrafter"/>
</dbReference>
<comment type="subunit">
    <text evidence="2">Homodimer.</text>
</comment>
<dbReference type="PANTHER" id="PTHR13935:SF106">
    <property type="entry name" value="ACHAETE-SCUTE COMPLEX PROTEIN T5-RELATED"/>
    <property type="match status" value="1"/>
</dbReference>